<feature type="transmembrane region" description="Helical" evidence="11">
    <location>
        <begin position="238"/>
        <end position="256"/>
    </location>
</feature>
<keyword evidence="5 11" id="KW-1133">Transmembrane helix</keyword>
<protein>
    <recommendedName>
        <fullName evidence="11">Olfactory receptor</fullName>
    </recommendedName>
</protein>
<keyword evidence="13" id="KW-1185">Reference proteome</keyword>
<evidence type="ECO:0000256" key="1">
    <source>
        <dbReference type="ARBA" id="ARBA00004141"/>
    </source>
</evidence>
<dbReference type="InterPro" id="IPR000276">
    <property type="entry name" value="GPCR_Rhodpsn"/>
</dbReference>
<dbReference type="GeneID" id="103210769"/>
<keyword evidence="2 11" id="KW-0716">Sensory transduction</keyword>
<dbReference type="InterPro" id="IPR017452">
    <property type="entry name" value="GPCR_Rhodpsn_7TM"/>
</dbReference>
<keyword evidence="6 10" id="KW-0297">G-protein coupled receptor</keyword>
<evidence type="ECO:0000256" key="2">
    <source>
        <dbReference type="ARBA" id="ARBA00022606"/>
    </source>
</evidence>
<accession>A0A8B7B3W6</accession>
<dbReference type="FunFam" id="1.20.1070.10:FF:000007">
    <property type="entry name" value="Olfactory receptor"/>
    <property type="match status" value="1"/>
</dbReference>
<evidence type="ECO:0000259" key="12">
    <source>
        <dbReference type="PROSITE" id="PS50262"/>
    </source>
</evidence>
<dbReference type="InterPro" id="IPR000725">
    <property type="entry name" value="Olfact_rcpt"/>
</dbReference>
<dbReference type="Pfam" id="PF13853">
    <property type="entry name" value="7tm_4"/>
    <property type="match status" value="1"/>
</dbReference>
<dbReference type="AlphaFoldDB" id="A0A8B7B3W6"/>
<proteinExistence type="inferred from homology"/>
<dbReference type="GO" id="GO:0005886">
    <property type="term" value="C:plasma membrane"/>
    <property type="evidence" value="ECO:0007669"/>
    <property type="project" value="UniProtKB-SubCell"/>
</dbReference>
<keyword evidence="9 10" id="KW-0807">Transducer</keyword>
<dbReference type="SUPFAM" id="SSF81321">
    <property type="entry name" value="Family A G protein-coupled receptor-like"/>
    <property type="match status" value="1"/>
</dbReference>
<evidence type="ECO:0000256" key="11">
    <source>
        <dbReference type="RuleBase" id="RU363047"/>
    </source>
</evidence>
<feature type="transmembrane region" description="Helical" evidence="11">
    <location>
        <begin position="23"/>
        <end position="45"/>
    </location>
</feature>
<evidence type="ECO:0000256" key="4">
    <source>
        <dbReference type="ARBA" id="ARBA00022725"/>
    </source>
</evidence>
<keyword evidence="7 11" id="KW-0472">Membrane</keyword>
<reference evidence="14" key="1">
    <citation type="submission" date="2025-08" db="UniProtKB">
        <authorList>
            <consortium name="RefSeq"/>
        </authorList>
    </citation>
    <scope>IDENTIFICATION</scope>
</reference>
<evidence type="ECO:0000313" key="14">
    <source>
        <dbReference type="RefSeq" id="XP_007954873.1"/>
    </source>
</evidence>
<dbReference type="Gene3D" id="1.20.1070.10">
    <property type="entry name" value="Rhodopsin 7-helix transmembrane proteins"/>
    <property type="match status" value="1"/>
</dbReference>
<evidence type="ECO:0000256" key="8">
    <source>
        <dbReference type="ARBA" id="ARBA00023170"/>
    </source>
</evidence>
<feature type="transmembrane region" description="Helical" evidence="11">
    <location>
        <begin position="96"/>
        <end position="118"/>
    </location>
</feature>
<sequence length="309" mass="34948">MQQNQSVTEFIFSGLTQEPMQQIVVFVLVLIFYTGALVGNLLIIVTIKFSRALGSPMYFFLFYLSFADTCFSTSIAPRLIVDALSAKKVISYSECMLQVFVLHLFGSMEVFVLILMAVDRYVAICKPLHYVTIMRRQVCIILIILAWTGSFTHSITQIVLTLQLPFCGSNLIDHYCCDLQPLLKLACTDTYVINLQLVFNSGVICLSGFVLLMISYFVTLRSLRNHSAEGRKKALSTCTSHITVVILFFGPSVFIYTRPPTTLPMDKMVAIFYTIGTPFLNPIIYTLRNAEMKTAMRKLWILKITSDIK</sequence>
<evidence type="ECO:0000256" key="9">
    <source>
        <dbReference type="ARBA" id="ARBA00023224"/>
    </source>
</evidence>
<dbReference type="CDD" id="cd15939">
    <property type="entry name" value="7tmA_OR4A-like"/>
    <property type="match status" value="1"/>
</dbReference>
<dbReference type="PRINTS" id="PR00237">
    <property type="entry name" value="GPCRRHODOPSN"/>
</dbReference>
<feature type="transmembrane region" description="Helical" evidence="11">
    <location>
        <begin position="198"/>
        <end position="218"/>
    </location>
</feature>
<feature type="transmembrane region" description="Helical" evidence="11">
    <location>
        <begin position="57"/>
        <end position="76"/>
    </location>
</feature>
<comment type="similarity">
    <text evidence="10">Belongs to the G-protein coupled receptor 1 family.</text>
</comment>
<dbReference type="PROSITE" id="PS50262">
    <property type="entry name" value="G_PROTEIN_RECEP_F1_2"/>
    <property type="match status" value="1"/>
</dbReference>
<evidence type="ECO:0000256" key="10">
    <source>
        <dbReference type="RuleBase" id="RU000688"/>
    </source>
</evidence>
<evidence type="ECO:0000256" key="5">
    <source>
        <dbReference type="ARBA" id="ARBA00022989"/>
    </source>
</evidence>
<dbReference type="PRINTS" id="PR00245">
    <property type="entry name" value="OLFACTORYR"/>
</dbReference>
<gene>
    <name evidence="14" type="primary">LOC103210769</name>
</gene>
<evidence type="ECO:0000256" key="7">
    <source>
        <dbReference type="ARBA" id="ARBA00023136"/>
    </source>
</evidence>
<feature type="domain" description="G-protein coupled receptors family 1 profile" evidence="12">
    <location>
        <begin position="39"/>
        <end position="285"/>
    </location>
</feature>
<dbReference type="Proteomes" id="UP000694850">
    <property type="component" value="Unplaced"/>
</dbReference>
<evidence type="ECO:0000256" key="6">
    <source>
        <dbReference type="ARBA" id="ARBA00023040"/>
    </source>
</evidence>
<feature type="transmembrane region" description="Helical" evidence="11">
    <location>
        <begin position="268"/>
        <end position="287"/>
    </location>
</feature>
<keyword evidence="4 11" id="KW-0552">Olfaction</keyword>
<keyword evidence="11" id="KW-1003">Cell membrane</keyword>
<evidence type="ECO:0000256" key="3">
    <source>
        <dbReference type="ARBA" id="ARBA00022692"/>
    </source>
</evidence>
<comment type="subcellular location">
    <subcellularLocation>
        <location evidence="11">Cell membrane</location>
        <topology evidence="11">Multi-pass membrane protein</topology>
    </subcellularLocation>
    <subcellularLocation>
        <location evidence="1">Membrane</location>
        <topology evidence="1">Multi-pass membrane protein</topology>
    </subcellularLocation>
</comment>
<dbReference type="RefSeq" id="XP_007954873.1">
    <property type="nucleotide sequence ID" value="XM_007956682.1"/>
</dbReference>
<evidence type="ECO:0000313" key="13">
    <source>
        <dbReference type="Proteomes" id="UP000694850"/>
    </source>
</evidence>
<dbReference type="GO" id="GO:0004984">
    <property type="term" value="F:olfactory receptor activity"/>
    <property type="evidence" value="ECO:0007669"/>
    <property type="project" value="InterPro"/>
</dbReference>
<keyword evidence="8 10" id="KW-0675">Receptor</keyword>
<feature type="transmembrane region" description="Helical" evidence="11">
    <location>
        <begin position="138"/>
        <end position="160"/>
    </location>
</feature>
<dbReference type="GO" id="GO:0004930">
    <property type="term" value="F:G protein-coupled receptor activity"/>
    <property type="evidence" value="ECO:0007669"/>
    <property type="project" value="UniProtKB-KW"/>
</dbReference>
<name>A0A8B7B3W6_ORYAF</name>
<dbReference type="InterPro" id="IPR050427">
    <property type="entry name" value="Olfactory_Receptors"/>
</dbReference>
<dbReference type="PROSITE" id="PS00237">
    <property type="entry name" value="G_PROTEIN_RECEP_F1_1"/>
    <property type="match status" value="1"/>
</dbReference>
<dbReference type="OrthoDB" id="10017003at2759"/>
<keyword evidence="3 10" id="KW-0812">Transmembrane</keyword>
<organism evidence="13 14">
    <name type="scientific">Orycteropus afer afer</name>
    <dbReference type="NCBI Taxonomy" id="1230840"/>
    <lineage>
        <taxon>Eukaryota</taxon>
        <taxon>Metazoa</taxon>
        <taxon>Chordata</taxon>
        <taxon>Craniata</taxon>
        <taxon>Vertebrata</taxon>
        <taxon>Euteleostomi</taxon>
        <taxon>Mammalia</taxon>
        <taxon>Eutheria</taxon>
        <taxon>Afrotheria</taxon>
        <taxon>Tubulidentata</taxon>
        <taxon>Orycteropodidae</taxon>
        <taxon>Orycteropus</taxon>
    </lineage>
</organism>
<dbReference type="PANTHER" id="PTHR48002">
    <property type="entry name" value="OLFACTORY RECEPTOR"/>
    <property type="match status" value="1"/>
</dbReference>